<organism evidence="6 7">
    <name type="scientific">Psychromicrobium silvestre</name>
    <dbReference type="NCBI Taxonomy" id="1645614"/>
    <lineage>
        <taxon>Bacteria</taxon>
        <taxon>Bacillati</taxon>
        <taxon>Actinomycetota</taxon>
        <taxon>Actinomycetes</taxon>
        <taxon>Micrococcales</taxon>
        <taxon>Micrococcaceae</taxon>
        <taxon>Psychromicrobium</taxon>
    </lineage>
</organism>
<dbReference type="SUPFAM" id="SSF53850">
    <property type="entry name" value="Periplasmic binding protein-like II"/>
    <property type="match status" value="1"/>
</dbReference>
<proteinExistence type="predicted"/>
<protein>
    <submittedName>
        <fullName evidence="6">ABC-type Fe3+ transport system substrate-binding protein</fullName>
    </submittedName>
</protein>
<reference evidence="6 7" key="1">
    <citation type="submission" date="2020-07" db="EMBL/GenBank/DDBJ databases">
        <title>Sequencing the genomes of 1000 actinobacteria strains.</title>
        <authorList>
            <person name="Klenk H.-P."/>
        </authorList>
    </citation>
    <scope>NUCLEOTIDE SEQUENCE [LARGE SCALE GENOMIC DNA]</scope>
    <source>
        <strain evidence="6 7">DSM 102047</strain>
    </source>
</reference>
<dbReference type="GO" id="GO:0015888">
    <property type="term" value="P:thiamine transport"/>
    <property type="evidence" value="ECO:0007669"/>
    <property type="project" value="TreeGrafter"/>
</dbReference>
<keyword evidence="4" id="KW-0574">Periplasm</keyword>
<dbReference type="GO" id="GO:0030976">
    <property type="term" value="F:thiamine pyrophosphate binding"/>
    <property type="evidence" value="ECO:0007669"/>
    <property type="project" value="TreeGrafter"/>
</dbReference>
<comment type="caution">
    <text evidence="6">The sequence shown here is derived from an EMBL/GenBank/DDBJ whole genome shotgun (WGS) entry which is preliminary data.</text>
</comment>
<gene>
    <name evidence="6" type="ORF">FHU41_002515</name>
</gene>
<evidence type="ECO:0000256" key="1">
    <source>
        <dbReference type="ARBA" id="ARBA00004418"/>
    </source>
</evidence>
<dbReference type="GO" id="GO:0030975">
    <property type="term" value="F:thiamine binding"/>
    <property type="evidence" value="ECO:0007669"/>
    <property type="project" value="TreeGrafter"/>
</dbReference>
<evidence type="ECO:0000256" key="2">
    <source>
        <dbReference type="ARBA" id="ARBA00022448"/>
    </source>
</evidence>
<keyword evidence="2" id="KW-0813">Transport</keyword>
<feature type="signal peptide" evidence="5">
    <location>
        <begin position="1"/>
        <end position="31"/>
    </location>
</feature>
<evidence type="ECO:0000313" key="7">
    <source>
        <dbReference type="Proteomes" id="UP000521748"/>
    </source>
</evidence>
<keyword evidence="3 5" id="KW-0732">Signal</keyword>
<dbReference type="AlphaFoldDB" id="A0A7Y9LV91"/>
<evidence type="ECO:0000256" key="5">
    <source>
        <dbReference type="SAM" id="SignalP"/>
    </source>
</evidence>
<dbReference type="PROSITE" id="PS51257">
    <property type="entry name" value="PROKAR_LIPOPROTEIN"/>
    <property type="match status" value="1"/>
</dbReference>
<keyword evidence="7" id="KW-1185">Reference proteome</keyword>
<dbReference type="Gene3D" id="3.40.190.10">
    <property type="entry name" value="Periplasmic binding protein-like II"/>
    <property type="match status" value="2"/>
</dbReference>
<name>A0A7Y9LV91_9MICC</name>
<comment type="subcellular location">
    <subcellularLocation>
        <location evidence="1">Periplasm</location>
    </subcellularLocation>
</comment>
<dbReference type="Proteomes" id="UP000521748">
    <property type="component" value="Unassembled WGS sequence"/>
</dbReference>
<accession>A0A7Y9LV91</accession>
<evidence type="ECO:0000256" key="4">
    <source>
        <dbReference type="ARBA" id="ARBA00022764"/>
    </source>
</evidence>
<dbReference type="PANTHER" id="PTHR30006">
    <property type="entry name" value="THIAMINE-BINDING PERIPLASMIC PROTEIN-RELATED"/>
    <property type="match status" value="1"/>
</dbReference>
<dbReference type="Pfam" id="PF13531">
    <property type="entry name" value="SBP_bac_11"/>
    <property type="match status" value="1"/>
</dbReference>
<dbReference type="RefSeq" id="WP_218847217.1">
    <property type="nucleotide sequence ID" value="NZ_JACBYQ010000002.1"/>
</dbReference>
<evidence type="ECO:0000256" key="3">
    <source>
        <dbReference type="ARBA" id="ARBA00022729"/>
    </source>
</evidence>
<feature type="chain" id="PRO_5038778985" evidence="5">
    <location>
        <begin position="32"/>
        <end position="388"/>
    </location>
</feature>
<dbReference type="GO" id="GO:0030288">
    <property type="term" value="C:outer membrane-bounded periplasmic space"/>
    <property type="evidence" value="ECO:0007669"/>
    <property type="project" value="TreeGrafter"/>
</dbReference>
<dbReference type="PANTHER" id="PTHR30006:SF3">
    <property type="entry name" value="THIAMINE-BINDING PERIPLASMIC PROTEIN"/>
    <property type="match status" value="1"/>
</dbReference>
<evidence type="ECO:0000313" key="6">
    <source>
        <dbReference type="EMBL" id="NYE96265.1"/>
    </source>
</evidence>
<dbReference type="EMBL" id="JACBYQ010000002">
    <property type="protein sequence ID" value="NYE96265.1"/>
    <property type="molecule type" value="Genomic_DNA"/>
</dbReference>
<sequence>MRHRSKRFSIPAAAGLAALVMLLAACGQGGASGSASTPAATLGAAAANTQQLGNETDELQKLYQDAIAEGGKLTVWAGGDAPNQQEALQKAFQQRFPQVPIDIVVNLSKDHDVEIDKQLKEGKLTPDVAMLQTSQDFERWKAEGELTNFKPAGFDHQLPGYADPDGAFLTANIFSFLPEYAKQGLSSKPTSYQDFLKPEFKGKLVLTPPHDDDAVLYVYDKIIKKYGVDFLTKLAAQKPSFVRGTAAPAAMVGTGNYLGNLTGYATAPSQPAVSFIPTEDPFITWTQRAALFNKAQHPAAGKLFLAFVASKEYQSAGAMWPTRDDVAVGADLKPLSEYKNTSPADFLSFMRDRQHIDQLKAQMEKVFGPVKGESPLTDPALLKIVGAS</sequence>